<keyword evidence="1" id="KW-0812">Transmembrane</keyword>
<proteinExistence type="predicted"/>
<keyword evidence="1" id="KW-1133">Transmembrane helix</keyword>
<dbReference type="AlphaFoldDB" id="A0AAQ1JW21"/>
<feature type="transmembrane region" description="Helical" evidence="1">
    <location>
        <begin position="12"/>
        <end position="37"/>
    </location>
</feature>
<comment type="caution">
    <text evidence="2">The sequence shown here is derived from an EMBL/GenBank/DDBJ whole genome shotgun (WGS) entry which is preliminary data.</text>
</comment>
<dbReference type="EMBL" id="FNZM01000013">
    <property type="protein sequence ID" value="SEK02338.1"/>
    <property type="molecule type" value="Genomic_DNA"/>
</dbReference>
<protein>
    <submittedName>
        <fullName evidence="2">Uncharacterized protein</fullName>
    </submittedName>
</protein>
<evidence type="ECO:0000256" key="1">
    <source>
        <dbReference type="SAM" id="Phobius"/>
    </source>
</evidence>
<name>A0AAQ1JW21_9BURK</name>
<evidence type="ECO:0000313" key="2">
    <source>
        <dbReference type="EMBL" id="SEK02338.1"/>
    </source>
</evidence>
<accession>A0AAQ1JW21</accession>
<dbReference type="Proteomes" id="UP000183529">
    <property type="component" value="Unassembled WGS sequence"/>
</dbReference>
<sequence length="223" mass="23655">MRLADNLERRLLGTARVLCIVALVGAVLAMMAVIAALSASGNANMSADPPVSASAVLASIPGTEAANDAISNNNVNSANDDEATLELPAAAGLALPAPLRAVLDQHNASQPMLDAWLDNVPLADRQQFVDELGQVIAHATHHASAWEWDDRDRYVATAMNQYARFKIERIASAQSLIEAAQARSAQFRSSLGTLLALAGFLTVLLLLLAIERNTRALRTPQNG</sequence>
<reference evidence="2 3" key="1">
    <citation type="submission" date="2016-10" db="EMBL/GenBank/DDBJ databases">
        <authorList>
            <person name="Varghese N."/>
            <person name="Submissions S."/>
        </authorList>
    </citation>
    <scope>NUCLEOTIDE SEQUENCE [LARGE SCALE GENOMIC DNA]</scope>
    <source>
        <strain evidence="2 3">LMG 22274</strain>
    </source>
</reference>
<gene>
    <name evidence="2" type="ORF">SAMN05216550_113159</name>
</gene>
<organism evidence="2 3">
    <name type="scientific">Paraburkholderia tropica</name>
    <dbReference type="NCBI Taxonomy" id="92647"/>
    <lineage>
        <taxon>Bacteria</taxon>
        <taxon>Pseudomonadati</taxon>
        <taxon>Pseudomonadota</taxon>
        <taxon>Betaproteobacteria</taxon>
        <taxon>Burkholderiales</taxon>
        <taxon>Burkholderiaceae</taxon>
        <taxon>Paraburkholderia</taxon>
    </lineage>
</organism>
<evidence type="ECO:0000313" key="3">
    <source>
        <dbReference type="Proteomes" id="UP000183529"/>
    </source>
</evidence>
<feature type="transmembrane region" description="Helical" evidence="1">
    <location>
        <begin position="191"/>
        <end position="210"/>
    </location>
</feature>
<dbReference type="RefSeq" id="WP_074985360.1">
    <property type="nucleotide sequence ID" value="NZ_CADFGN010000001.1"/>
</dbReference>
<keyword evidence="1" id="KW-0472">Membrane</keyword>